<comment type="caution">
    <text evidence="11">The sequence shown here is derived from an EMBL/GenBank/DDBJ whole genome shotgun (WGS) entry which is preliminary data.</text>
</comment>
<dbReference type="PANTHER" id="PTHR45647">
    <property type="entry name" value="OS02G0152300 PROTEIN"/>
    <property type="match status" value="1"/>
</dbReference>
<sequence length="812" mass="92977">MEDDQQVEKVYVAVGNDLQDGFKTLDWTLRKWSSSPMNMISIVILHVSYNISKDFVYTPFGKLPASSVSDEKLQVLRKYEEEKTDKLLSKYIAFCGKVKAEILKVEKYDEPIHKLMLDLISGLRITKLVMGITFMKSSTWKSKSAIGGLFFIHQNKPDFCEFFILCGGKLVFLNEGIVEDDQGTTLAKMRDKDNFRTWLARVFTDSNSLGRNSGRFSPSSKDLHSPDSLKDQWQSEELENYFQHLLSLNLDQENFELEDGHDLQTTTSPNPIESDLPENSDSNMSVAEKTEYLRSKMSEAREMIQLRRKEAKAHAEGYTKAEWAICLSNTRAEKLEVLIKEEIRNRIETQNSLDSEKEQLHELIRDLEDRQSRLNSLAQLQSELSNELQQSTMAKRHAEAELEKMVITRADMVKEIDEFRRQRDVLNRRIDFCREKDAIGLVTRSIELISCGYKEYTAEDIKLATDDFSQRLRLKSGGDWTNVYRGRLRYATVAVKLLQPVHGHFQSKVRLLTDIRHPHLVAMMGFCSELKCIVLEYMHNGNLRDMLFASHRNYRKYNRALRWPDRIRIAHEVCSGLSFMHSAEPRPLVHGHLVPSNILLDRNLVAKISGFGLARTHDQSDVRSDVRAFGVVLLNLLTGRNWTGLVEEALALDRTALVGVLDEMAGEWPLDLAEELAEIAMKCLSVNQEPNSDMRIANIMAELEMLKKKADDIKIDRGDGEVVSDRCANEEEDSSDVPSVFLCPIFQEVMENPHVAADGFSYEVEAIEEWLGMGHDTSPMTNLKLKHKLLTPNHTLRSLIQDWHSKKSNVPS</sequence>
<dbReference type="GO" id="GO:0004672">
    <property type="term" value="F:protein kinase activity"/>
    <property type="evidence" value="ECO:0007669"/>
    <property type="project" value="InterPro"/>
</dbReference>
<proteinExistence type="predicted"/>
<evidence type="ECO:0000256" key="3">
    <source>
        <dbReference type="ARBA" id="ARBA00004906"/>
    </source>
</evidence>
<feature type="coiled-coil region" evidence="7">
    <location>
        <begin position="409"/>
        <end position="436"/>
    </location>
</feature>
<dbReference type="InterPro" id="IPR013083">
    <property type="entry name" value="Znf_RING/FYVE/PHD"/>
</dbReference>
<evidence type="ECO:0000259" key="9">
    <source>
        <dbReference type="PROSITE" id="PS50011"/>
    </source>
</evidence>
<dbReference type="SMART" id="SM00504">
    <property type="entry name" value="Ubox"/>
    <property type="match status" value="1"/>
</dbReference>
<evidence type="ECO:0000256" key="4">
    <source>
        <dbReference type="ARBA" id="ARBA00012483"/>
    </source>
</evidence>
<protein>
    <recommendedName>
        <fullName evidence="4">RING-type E3 ubiquitin transferase</fullName>
        <ecNumber evidence="4">2.3.2.27</ecNumber>
    </recommendedName>
</protein>
<dbReference type="Pfam" id="PF07714">
    <property type="entry name" value="PK_Tyr_Ser-Thr"/>
    <property type="match status" value="1"/>
</dbReference>
<dbReference type="InterPro" id="IPR051348">
    <property type="entry name" value="U-box_ubiquitin_ligases"/>
</dbReference>
<dbReference type="PANTHER" id="PTHR45647:SF56">
    <property type="entry name" value="U-BOX DOMAIN-CONTAINING PROTEIN 50-RELATED"/>
    <property type="match status" value="1"/>
</dbReference>
<evidence type="ECO:0000313" key="12">
    <source>
        <dbReference type="Proteomes" id="UP001281410"/>
    </source>
</evidence>
<dbReference type="InterPro" id="IPR011009">
    <property type="entry name" value="Kinase-like_dom_sf"/>
</dbReference>
<name>A0AAE0AD77_9ROSI</name>
<evidence type="ECO:0000259" key="10">
    <source>
        <dbReference type="PROSITE" id="PS51698"/>
    </source>
</evidence>
<dbReference type="PROSITE" id="PS50011">
    <property type="entry name" value="PROTEIN_KINASE_DOM"/>
    <property type="match status" value="1"/>
</dbReference>
<comment type="catalytic activity">
    <reaction evidence="1">
        <text>S-ubiquitinyl-[E2 ubiquitin-conjugating enzyme]-L-cysteine + [acceptor protein]-L-lysine = [E2 ubiquitin-conjugating enzyme]-L-cysteine + N(6)-ubiquitinyl-[acceptor protein]-L-lysine.</text>
        <dbReference type="EC" id="2.3.2.27"/>
    </reaction>
</comment>
<keyword evidence="5" id="KW-0808">Transferase</keyword>
<evidence type="ECO:0000256" key="6">
    <source>
        <dbReference type="ARBA" id="ARBA00022786"/>
    </source>
</evidence>
<dbReference type="InterPro" id="IPR001245">
    <property type="entry name" value="Ser-Thr/Tyr_kinase_cat_dom"/>
</dbReference>
<feature type="compositionally biased region" description="Polar residues" evidence="8">
    <location>
        <begin position="263"/>
        <end position="285"/>
    </location>
</feature>
<dbReference type="GO" id="GO:0061630">
    <property type="term" value="F:ubiquitin protein ligase activity"/>
    <property type="evidence" value="ECO:0007669"/>
    <property type="project" value="UniProtKB-EC"/>
</dbReference>
<evidence type="ECO:0000256" key="2">
    <source>
        <dbReference type="ARBA" id="ARBA00003861"/>
    </source>
</evidence>
<dbReference type="AlphaFoldDB" id="A0AAE0AD77"/>
<dbReference type="GO" id="GO:0016567">
    <property type="term" value="P:protein ubiquitination"/>
    <property type="evidence" value="ECO:0007669"/>
    <property type="project" value="InterPro"/>
</dbReference>
<evidence type="ECO:0000256" key="8">
    <source>
        <dbReference type="SAM" id="MobiDB-lite"/>
    </source>
</evidence>
<dbReference type="SUPFAM" id="SSF56112">
    <property type="entry name" value="Protein kinase-like (PK-like)"/>
    <property type="match status" value="1"/>
</dbReference>
<dbReference type="Proteomes" id="UP001281410">
    <property type="component" value="Unassembled WGS sequence"/>
</dbReference>
<dbReference type="Gene3D" id="1.10.510.10">
    <property type="entry name" value="Transferase(Phosphotransferase) domain 1"/>
    <property type="match status" value="2"/>
</dbReference>
<dbReference type="PROSITE" id="PS51698">
    <property type="entry name" value="U_BOX"/>
    <property type="match status" value="1"/>
</dbReference>
<evidence type="ECO:0000256" key="7">
    <source>
        <dbReference type="SAM" id="Coils"/>
    </source>
</evidence>
<dbReference type="EC" id="2.3.2.27" evidence="4"/>
<dbReference type="Pfam" id="PF04564">
    <property type="entry name" value="U-box"/>
    <property type="match status" value="1"/>
</dbReference>
<organism evidence="11 12">
    <name type="scientific">Dipteronia sinensis</name>
    <dbReference type="NCBI Taxonomy" id="43782"/>
    <lineage>
        <taxon>Eukaryota</taxon>
        <taxon>Viridiplantae</taxon>
        <taxon>Streptophyta</taxon>
        <taxon>Embryophyta</taxon>
        <taxon>Tracheophyta</taxon>
        <taxon>Spermatophyta</taxon>
        <taxon>Magnoliopsida</taxon>
        <taxon>eudicotyledons</taxon>
        <taxon>Gunneridae</taxon>
        <taxon>Pentapetalae</taxon>
        <taxon>rosids</taxon>
        <taxon>malvids</taxon>
        <taxon>Sapindales</taxon>
        <taxon>Sapindaceae</taxon>
        <taxon>Hippocastanoideae</taxon>
        <taxon>Acereae</taxon>
        <taxon>Dipteronia</taxon>
    </lineage>
</organism>
<dbReference type="GO" id="GO:0005524">
    <property type="term" value="F:ATP binding"/>
    <property type="evidence" value="ECO:0007669"/>
    <property type="project" value="InterPro"/>
</dbReference>
<feature type="domain" description="U-box" evidence="10">
    <location>
        <begin position="736"/>
        <end position="810"/>
    </location>
</feature>
<dbReference type="Gene3D" id="3.30.40.10">
    <property type="entry name" value="Zinc/RING finger domain, C3HC4 (zinc finger)"/>
    <property type="match status" value="1"/>
</dbReference>
<dbReference type="CDD" id="cd16655">
    <property type="entry name" value="RING-Ubox_WDSUB1-like"/>
    <property type="match status" value="1"/>
</dbReference>
<dbReference type="EMBL" id="JANJYJ010000005">
    <property type="protein sequence ID" value="KAK3211152.1"/>
    <property type="molecule type" value="Genomic_DNA"/>
</dbReference>
<dbReference type="SUPFAM" id="SSF57850">
    <property type="entry name" value="RING/U-box"/>
    <property type="match status" value="1"/>
</dbReference>
<evidence type="ECO:0000256" key="1">
    <source>
        <dbReference type="ARBA" id="ARBA00000900"/>
    </source>
</evidence>
<accession>A0AAE0AD77</accession>
<keyword evidence="12" id="KW-1185">Reference proteome</keyword>
<dbReference type="Gene3D" id="3.30.200.20">
    <property type="entry name" value="Phosphorylase Kinase, domain 1"/>
    <property type="match status" value="1"/>
</dbReference>
<evidence type="ECO:0000256" key="5">
    <source>
        <dbReference type="ARBA" id="ARBA00022679"/>
    </source>
</evidence>
<keyword evidence="7" id="KW-0175">Coiled coil</keyword>
<reference evidence="11" key="1">
    <citation type="journal article" date="2023" name="Plant J.">
        <title>Genome sequences and population genomics provide insights into the demographic history, inbreeding, and mutation load of two 'living fossil' tree species of Dipteronia.</title>
        <authorList>
            <person name="Feng Y."/>
            <person name="Comes H.P."/>
            <person name="Chen J."/>
            <person name="Zhu S."/>
            <person name="Lu R."/>
            <person name="Zhang X."/>
            <person name="Li P."/>
            <person name="Qiu J."/>
            <person name="Olsen K.M."/>
            <person name="Qiu Y."/>
        </authorList>
    </citation>
    <scope>NUCLEOTIDE SEQUENCE</scope>
    <source>
        <strain evidence="11">NBL</strain>
    </source>
</reference>
<keyword evidence="6" id="KW-0833">Ubl conjugation pathway</keyword>
<feature type="domain" description="Protein kinase" evidence="9">
    <location>
        <begin position="469"/>
        <end position="706"/>
    </location>
</feature>
<dbReference type="InterPro" id="IPR003613">
    <property type="entry name" value="Ubox_domain"/>
</dbReference>
<feature type="coiled-coil region" evidence="7">
    <location>
        <begin position="346"/>
        <end position="377"/>
    </location>
</feature>
<comment type="function">
    <text evidence="2">Functions as an E3 ubiquitin ligase.</text>
</comment>
<dbReference type="InterPro" id="IPR000719">
    <property type="entry name" value="Prot_kinase_dom"/>
</dbReference>
<comment type="pathway">
    <text evidence="3">Protein modification; protein ubiquitination.</text>
</comment>
<evidence type="ECO:0000313" key="11">
    <source>
        <dbReference type="EMBL" id="KAK3211152.1"/>
    </source>
</evidence>
<gene>
    <name evidence="11" type="ORF">Dsin_015858</name>
</gene>
<feature type="region of interest" description="Disordered" evidence="8">
    <location>
        <begin position="261"/>
        <end position="285"/>
    </location>
</feature>